<gene>
    <name evidence="2" type="ORF">AAF712_001162</name>
</gene>
<dbReference type="Proteomes" id="UP001437256">
    <property type="component" value="Unassembled WGS sequence"/>
</dbReference>
<proteinExistence type="predicted"/>
<dbReference type="Gene3D" id="3.60.15.10">
    <property type="entry name" value="Ribonuclease Z/Hydroxyacylglutathione hydrolase-like"/>
    <property type="match status" value="1"/>
</dbReference>
<comment type="caution">
    <text evidence="2">The sequence shown here is derived from an EMBL/GenBank/DDBJ whole genome shotgun (WGS) entry which is preliminary data.</text>
</comment>
<dbReference type="PANTHER" id="PTHR42663">
    <property type="entry name" value="HYDROLASE C777.06C-RELATED-RELATED"/>
    <property type="match status" value="1"/>
</dbReference>
<dbReference type="InterPro" id="IPR036866">
    <property type="entry name" value="RibonucZ/Hydroxyglut_hydro"/>
</dbReference>
<dbReference type="InterPro" id="IPR001279">
    <property type="entry name" value="Metallo-B-lactamas"/>
</dbReference>
<accession>A0ABR3AI39</accession>
<organism evidence="2 3">
    <name type="scientific">Marasmius tenuissimus</name>
    <dbReference type="NCBI Taxonomy" id="585030"/>
    <lineage>
        <taxon>Eukaryota</taxon>
        <taxon>Fungi</taxon>
        <taxon>Dikarya</taxon>
        <taxon>Basidiomycota</taxon>
        <taxon>Agaricomycotina</taxon>
        <taxon>Agaricomycetes</taxon>
        <taxon>Agaricomycetidae</taxon>
        <taxon>Agaricales</taxon>
        <taxon>Marasmiineae</taxon>
        <taxon>Marasmiaceae</taxon>
        <taxon>Marasmius</taxon>
    </lineage>
</organism>
<dbReference type="SUPFAM" id="SSF56281">
    <property type="entry name" value="Metallo-hydrolase/oxidoreductase"/>
    <property type="match status" value="1"/>
</dbReference>
<dbReference type="PANTHER" id="PTHR42663:SF6">
    <property type="entry name" value="HYDROLASE C777.06C-RELATED"/>
    <property type="match status" value="1"/>
</dbReference>
<dbReference type="CDD" id="cd16279">
    <property type="entry name" value="metallo-hydrolase-like_MBL-fold"/>
    <property type="match status" value="1"/>
</dbReference>
<dbReference type="Pfam" id="PF12706">
    <property type="entry name" value="Lactamase_B_2"/>
    <property type="match status" value="1"/>
</dbReference>
<dbReference type="EMBL" id="JBBXMP010000002">
    <property type="protein sequence ID" value="KAL0072237.1"/>
    <property type="molecule type" value="Genomic_DNA"/>
</dbReference>
<sequence length="390" mass="42739">MSSAKDDDAVELIFLGTGTSSSLPSIGCLTLPRDDPNIEGCRACLSTLAPEGKKNIRRNTSAVMKVKDKEGKPVTIVIDAGKNFQAAALEWFPKYGLRRIDALLLTHAHADAMNGLDDLRGWTLGNNIQQHVDIYLSQHTFQEVKRSFPYLVSKEYASGGGDVPDFVYRLIEDGVPFEINDTGVFVTPFSVHHGRIFSTLPCPAYAPTPTNDLGGDATPVDMVKAMNISGLGAPKPTDSNLQKVIQPYFCLGYKIQDQVVYISDVSHIPDSAWSIIRGDKDSKRLPVCVLDCLGTKRHISHFGIDQSVATAREIGAVRSYFVGFSHRVSHEEYVTITEVLGGMTQPEELSEAEKTGISMLGEGEKVWARPAHDGLRVLIDITGEVRDETY</sequence>
<evidence type="ECO:0000313" key="2">
    <source>
        <dbReference type="EMBL" id="KAL0072237.1"/>
    </source>
</evidence>
<keyword evidence="3" id="KW-1185">Reference proteome</keyword>
<evidence type="ECO:0000313" key="3">
    <source>
        <dbReference type="Proteomes" id="UP001437256"/>
    </source>
</evidence>
<feature type="domain" description="Metallo-beta-lactamase" evidence="1">
    <location>
        <begin position="75"/>
        <end position="196"/>
    </location>
</feature>
<evidence type="ECO:0000259" key="1">
    <source>
        <dbReference type="Pfam" id="PF12706"/>
    </source>
</evidence>
<protein>
    <recommendedName>
        <fullName evidence="1">Metallo-beta-lactamase domain-containing protein</fullName>
    </recommendedName>
</protein>
<name>A0ABR3AI39_9AGAR</name>
<reference evidence="2 3" key="1">
    <citation type="submission" date="2024-05" db="EMBL/GenBank/DDBJ databases">
        <title>A draft genome resource for the thread blight pathogen Marasmius tenuissimus strain MS-2.</title>
        <authorList>
            <person name="Yulfo-Soto G.E."/>
            <person name="Baruah I.K."/>
            <person name="Amoako-Attah I."/>
            <person name="Bukari Y."/>
            <person name="Meinhardt L.W."/>
            <person name="Bailey B.A."/>
            <person name="Cohen S.P."/>
        </authorList>
    </citation>
    <scope>NUCLEOTIDE SEQUENCE [LARGE SCALE GENOMIC DNA]</scope>
    <source>
        <strain evidence="2 3">MS-2</strain>
    </source>
</reference>